<sequence>MRIALIFLVLLVSFASSCKNFDKYMNMFCRYGLEQSPCTVEDYSTYKSACCAMKNNCSYKEFPKDDVCCFTVECLKRCFPEKLLKNDKVY</sequence>
<dbReference type="OrthoDB" id="5848803at2759"/>
<dbReference type="UCSC" id="Y71H2B.4">
    <property type="organism name" value="c. elegans"/>
</dbReference>
<dbReference type="STRING" id="6239.Y71H2B.4.1"/>
<dbReference type="IntAct" id="Q9N4F0">
    <property type="interactions" value="1"/>
</dbReference>
<dbReference type="InParanoid" id="Q9N4F0"/>
<feature type="chain" id="PRO_5004330781" evidence="1">
    <location>
        <begin position="18"/>
        <end position="90"/>
    </location>
</feature>
<keyword evidence="3" id="KW-1185">Reference proteome</keyword>
<dbReference type="PROSITE" id="PS51257">
    <property type="entry name" value="PROKAR_LIPOPROTEIN"/>
    <property type="match status" value="1"/>
</dbReference>
<keyword evidence="2" id="KW-0449">Lipoprotein</keyword>
<evidence type="ECO:0000256" key="1">
    <source>
        <dbReference type="SAM" id="SignalP"/>
    </source>
</evidence>
<evidence type="ECO:0000313" key="4">
    <source>
        <dbReference type="WormBase" id="Y71H2B.4"/>
    </source>
</evidence>
<evidence type="ECO:0000313" key="3">
    <source>
        <dbReference type="Proteomes" id="UP000001940"/>
    </source>
</evidence>
<dbReference type="FunCoup" id="Q9N4F0">
    <property type="interactions" value="1566"/>
</dbReference>
<name>Q9N4F0_CAEEL</name>
<feature type="signal peptide" evidence="1">
    <location>
        <begin position="1"/>
        <end position="17"/>
    </location>
</feature>
<dbReference type="PeptideAtlas" id="Q9N4F0"/>
<organism evidence="2 3">
    <name type="scientific">Caenorhabditis elegans</name>
    <dbReference type="NCBI Taxonomy" id="6239"/>
    <lineage>
        <taxon>Eukaryota</taxon>
        <taxon>Metazoa</taxon>
        <taxon>Ecdysozoa</taxon>
        <taxon>Nematoda</taxon>
        <taxon>Chromadorea</taxon>
        <taxon>Rhabditida</taxon>
        <taxon>Rhabditina</taxon>
        <taxon>Rhabditomorpha</taxon>
        <taxon>Rhabditoidea</taxon>
        <taxon>Rhabditidae</taxon>
        <taxon>Peloderinae</taxon>
        <taxon>Caenorhabditis</taxon>
    </lineage>
</organism>
<dbReference type="eggNOG" id="ENOG502R8VR">
    <property type="taxonomic scope" value="Eukaryota"/>
</dbReference>
<dbReference type="RefSeq" id="NP_497590.1">
    <property type="nucleotide sequence ID" value="NM_065189.5"/>
</dbReference>
<dbReference type="Proteomes" id="UP000001940">
    <property type="component" value="Chromosome III"/>
</dbReference>
<keyword evidence="1" id="KW-0732">Signal</keyword>
<protein>
    <submittedName>
        <fullName evidence="2">Lipoprotein</fullName>
    </submittedName>
</protein>
<proteinExistence type="evidence at protein level"/>
<reference evidence="2 3" key="1">
    <citation type="journal article" date="1998" name="Science">
        <title>Genome sequence of the nematode C. elegans: a platform for investigating biology.</title>
        <authorList>
            <consortium name="The C. elegans sequencing consortium"/>
            <person name="Sulson J.E."/>
            <person name="Waterston R."/>
        </authorList>
    </citation>
    <scope>NUCLEOTIDE SEQUENCE [LARGE SCALE GENOMIC DNA]</scope>
    <source>
        <strain evidence="2 3">Bristol N2</strain>
    </source>
</reference>
<dbReference type="OMA" id="PCTVENY"/>
<dbReference type="WormBase" id="Y71H2B.4">
    <property type="protein sequence ID" value="CE24631"/>
    <property type="gene ID" value="WBGene00022194"/>
</dbReference>
<dbReference type="AGR" id="WB:WBGene00022194"/>
<gene>
    <name evidence="2" type="ORF">CELE_Y71H2B.4</name>
    <name evidence="2 4" type="ORF">Y71H2B.4</name>
</gene>
<dbReference type="CTD" id="175381"/>
<dbReference type="KEGG" id="cel:CELE_Y71H2B.4"/>
<accession>Q9N4F0</accession>
<evidence type="ECO:0000313" key="2">
    <source>
        <dbReference type="EMBL" id="CCD72403.1"/>
    </source>
</evidence>
<evidence type="ECO:0007829" key="5">
    <source>
        <dbReference type="PeptideAtlas" id="Q9N4F0"/>
    </source>
</evidence>
<dbReference type="EMBL" id="BX284603">
    <property type="protein sequence ID" value="CCD72403.1"/>
    <property type="molecule type" value="Genomic_DNA"/>
</dbReference>
<dbReference type="Bgee" id="WBGene00022194">
    <property type="expression patterns" value="Expressed in adult organism and 4 other cell types or tissues"/>
</dbReference>
<dbReference type="HOGENOM" id="CLU_189367_0_0_1"/>
<keyword evidence="5" id="KW-1267">Proteomics identification</keyword>
<dbReference type="GeneID" id="175381"/>
<dbReference type="PaxDb" id="6239-Y71H2B.4"/>
<dbReference type="AlphaFoldDB" id="Q9N4F0"/>